<dbReference type="NCBIfam" id="NF038150">
    <property type="entry name" value="lanthi_synth_IV"/>
    <property type="match status" value="1"/>
</dbReference>
<dbReference type="InterPro" id="IPR000719">
    <property type="entry name" value="Prot_kinase_dom"/>
</dbReference>
<dbReference type="SUPFAM" id="SSF158745">
    <property type="entry name" value="LanC-like"/>
    <property type="match status" value="1"/>
</dbReference>
<keyword evidence="7" id="KW-0479">Metal-binding</keyword>
<dbReference type="PROSITE" id="PS50011">
    <property type="entry name" value="PROTEIN_KINASE_DOM"/>
    <property type="match status" value="1"/>
</dbReference>
<dbReference type="SMART" id="SM01260">
    <property type="entry name" value="LANC_like"/>
    <property type="match status" value="1"/>
</dbReference>
<feature type="binding site" evidence="7">
    <location>
        <position position="806"/>
    </location>
    <ligand>
        <name>Zn(2+)</name>
        <dbReference type="ChEBI" id="CHEBI:29105"/>
    </ligand>
</feature>
<dbReference type="Pfam" id="PF00069">
    <property type="entry name" value="Pkinase"/>
    <property type="match status" value="1"/>
</dbReference>
<comment type="caution">
    <text evidence="9">The sequence shown here is derived from an EMBL/GenBank/DDBJ whole genome shotgun (WGS) entry which is preliminary data.</text>
</comment>
<feature type="domain" description="Protein kinase" evidence="8">
    <location>
        <begin position="222"/>
        <end position="488"/>
    </location>
</feature>
<evidence type="ECO:0000256" key="7">
    <source>
        <dbReference type="PIRSR" id="PIRSR607822-1"/>
    </source>
</evidence>
<evidence type="ECO:0000256" key="1">
    <source>
        <dbReference type="ARBA" id="ARBA00012513"/>
    </source>
</evidence>
<name>A0A7Y7E619_STRMO</name>
<dbReference type="PANTHER" id="PTHR43289:SF6">
    <property type="entry name" value="SERINE_THREONINE-PROTEIN KINASE NEKL-3"/>
    <property type="match status" value="1"/>
</dbReference>
<evidence type="ECO:0000256" key="3">
    <source>
        <dbReference type="ARBA" id="ARBA00022679"/>
    </source>
</evidence>
<dbReference type="AlphaFoldDB" id="A0A7Y7E619"/>
<evidence type="ECO:0000259" key="8">
    <source>
        <dbReference type="PROSITE" id="PS50011"/>
    </source>
</evidence>
<keyword evidence="6" id="KW-0067">ATP-binding</keyword>
<dbReference type="PRINTS" id="PR01950">
    <property type="entry name" value="LANCSUPER"/>
</dbReference>
<dbReference type="SMART" id="SM00220">
    <property type="entry name" value="S_TKc"/>
    <property type="match status" value="1"/>
</dbReference>
<keyword evidence="2" id="KW-0723">Serine/threonine-protein kinase</keyword>
<evidence type="ECO:0000256" key="2">
    <source>
        <dbReference type="ARBA" id="ARBA00022527"/>
    </source>
</evidence>
<accession>A0A7Y7E619</accession>
<keyword evidence="10" id="KW-1185">Reference proteome</keyword>
<dbReference type="GO" id="GO:0004674">
    <property type="term" value="F:protein serine/threonine kinase activity"/>
    <property type="evidence" value="ECO:0007669"/>
    <property type="project" value="UniProtKB-KW"/>
</dbReference>
<dbReference type="InterPro" id="IPR057929">
    <property type="entry name" value="RamC_N"/>
</dbReference>
<evidence type="ECO:0000313" key="10">
    <source>
        <dbReference type="Proteomes" id="UP000587462"/>
    </source>
</evidence>
<proteinExistence type="predicted"/>
<feature type="binding site" evidence="7">
    <location>
        <position position="805"/>
    </location>
    <ligand>
        <name>Zn(2+)</name>
        <dbReference type="ChEBI" id="CHEBI:29105"/>
    </ligand>
</feature>
<gene>
    <name evidence="9" type="ORF">HG542_07035</name>
</gene>
<dbReference type="GO" id="GO:0005524">
    <property type="term" value="F:ATP binding"/>
    <property type="evidence" value="ECO:0007669"/>
    <property type="project" value="UniProtKB-KW"/>
</dbReference>
<evidence type="ECO:0000313" key="9">
    <source>
        <dbReference type="EMBL" id="NVK77415.1"/>
    </source>
</evidence>
<protein>
    <recommendedName>
        <fullName evidence="1">non-specific serine/threonine protein kinase</fullName>
        <ecNumber evidence="1">2.7.11.1</ecNumber>
    </recommendedName>
</protein>
<feature type="binding site" evidence="7">
    <location>
        <position position="760"/>
    </location>
    <ligand>
        <name>Zn(2+)</name>
        <dbReference type="ChEBI" id="CHEBI:29105"/>
    </ligand>
</feature>
<dbReference type="Proteomes" id="UP000587462">
    <property type="component" value="Unassembled WGS sequence"/>
</dbReference>
<dbReference type="Gene3D" id="1.50.10.20">
    <property type="match status" value="1"/>
</dbReference>
<dbReference type="EC" id="2.7.11.1" evidence="1"/>
<evidence type="ECO:0000256" key="5">
    <source>
        <dbReference type="ARBA" id="ARBA00022777"/>
    </source>
</evidence>
<dbReference type="Gene3D" id="1.10.510.10">
    <property type="entry name" value="Transferase(Phosphotransferase) domain 1"/>
    <property type="match status" value="1"/>
</dbReference>
<dbReference type="InterPro" id="IPR011009">
    <property type="entry name" value="Kinase-like_dom_sf"/>
</dbReference>
<dbReference type="Pfam" id="PF25816">
    <property type="entry name" value="RamC_N"/>
    <property type="match status" value="1"/>
</dbReference>
<keyword evidence="3" id="KW-0808">Transferase</keyword>
<dbReference type="CDD" id="cd04791">
    <property type="entry name" value="LanC_SerThrkinase"/>
    <property type="match status" value="1"/>
</dbReference>
<dbReference type="EMBL" id="JABBXF010000012">
    <property type="protein sequence ID" value="NVK77415.1"/>
    <property type="molecule type" value="Genomic_DNA"/>
</dbReference>
<reference evidence="9 10" key="1">
    <citation type="submission" date="2020-04" db="EMBL/GenBank/DDBJ databases">
        <title>Draft Genome Sequence of Streptomyces morookaense DSM 40503, an 8-azaguanine-producing strain.</title>
        <authorList>
            <person name="Qi J."/>
            <person name="Gao J.-M."/>
        </authorList>
    </citation>
    <scope>NUCLEOTIDE SEQUENCE [LARGE SCALE GENOMIC DNA]</scope>
    <source>
        <strain evidence="9 10">DSM 40503</strain>
    </source>
</reference>
<dbReference type="SUPFAM" id="SSF56112">
    <property type="entry name" value="Protein kinase-like (PK-like)"/>
    <property type="match status" value="1"/>
</dbReference>
<organism evidence="9 10">
    <name type="scientific">Streptomyces morookaense</name>
    <name type="common">Streptoverticillium morookaense</name>
    <dbReference type="NCBI Taxonomy" id="1970"/>
    <lineage>
        <taxon>Bacteria</taxon>
        <taxon>Bacillati</taxon>
        <taxon>Actinomycetota</taxon>
        <taxon>Actinomycetes</taxon>
        <taxon>Kitasatosporales</taxon>
        <taxon>Streptomycetaceae</taxon>
        <taxon>Streptomyces</taxon>
    </lineage>
</organism>
<evidence type="ECO:0000256" key="6">
    <source>
        <dbReference type="ARBA" id="ARBA00022840"/>
    </source>
</evidence>
<dbReference type="GO" id="GO:0031179">
    <property type="term" value="P:peptide modification"/>
    <property type="evidence" value="ECO:0007669"/>
    <property type="project" value="InterPro"/>
</dbReference>
<dbReference type="PANTHER" id="PTHR43289">
    <property type="entry name" value="MITOGEN-ACTIVATED PROTEIN KINASE KINASE KINASE 20-RELATED"/>
    <property type="match status" value="1"/>
</dbReference>
<sequence>MTCDDREFPGDAPLLRGCVRAALARHGATEWHIVQGDFWCHVAPCGKRPGVQGWKLHLSATPLSAPLVLARAADVLVGHRCAFKFAGSLARVTELLSRGYGRGSGGKFITAYPDGDENRLRELAAELHRATLGLPGPGILSDRPYRAGSLVHYRFGVHDGVPVLGDDGSYEAMLMAPDGTLARDERHAWFSPPRWAPHDPFASPSVAHGGTAAGAVRLDGRYTVRQVVRHAFTGGVYRATDDETGLPVVIKQARPHTGATLTGQDVRDARRNEAAMLELLEPTGITPRPLGLFEQQHDLFLVQEELPGVTLRRWVADNIAHDGGTWGPPDDAVERIAWQLLELVELVHGHGLVLRDFNPGNVMVLPDEELRLIDLEHLARPGDPVTRVYTPGYAAPEQIASPYIGTAPGPTADCYSLGATLFHAATGVDPQLPPDRPMVRPGHRRIQDWLGTLCAGNPAARRLAPAIVALMHDDPARRPGPGAVRGLLGGGTPLRRPGRLGDAELKQLIGDALDHLLTTMDPAAPQHLWPPSPFGATTDPCNVQHGAAGILGVLVRAYESAPDPALREAVAAAAHWTGRTVGREPRVLPGLHFGRSGTAWALLAAGRALGDEELVAQAHELAGRVPLRPPNPDICHGAAGAGMTQLRFWEDTGSDRFLDRAREAADAVAAARERRETLSYWPVPRGSASRLAGLVHYGFAHGVAGAGAFLLAAGRAAHDSGHLAMAAEAGETLLATAQSKDGAAYWPEGPSGRVLKTHWCSGSSGIGTFLIRLWQETRDERLREASHRAAVAVRRSRWHAGTSQCHGLAGDGEFLLDLAEATGQDTYRGWAEELAVGIYARHAVHDGRVLVPDETGAAVSADYNTGLAGVLAFLLRLRDGGPRLWLPTSFTGPPSAR</sequence>
<evidence type="ECO:0000256" key="4">
    <source>
        <dbReference type="ARBA" id="ARBA00022741"/>
    </source>
</evidence>
<dbReference type="Pfam" id="PF05147">
    <property type="entry name" value="LANC_like"/>
    <property type="match status" value="1"/>
</dbReference>
<keyword evidence="5 9" id="KW-0418">Kinase</keyword>
<dbReference type="InterPro" id="IPR058053">
    <property type="entry name" value="RamC_C"/>
</dbReference>
<dbReference type="GO" id="GO:0046872">
    <property type="term" value="F:metal ion binding"/>
    <property type="evidence" value="ECO:0007669"/>
    <property type="project" value="UniProtKB-KW"/>
</dbReference>
<dbReference type="RefSeq" id="WP_171079204.1">
    <property type="nucleotide sequence ID" value="NZ_BNBU01000003.1"/>
</dbReference>
<keyword evidence="7" id="KW-0862">Zinc</keyword>
<dbReference type="InterPro" id="IPR007822">
    <property type="entry name" value="LANC-like"/>
</dbReference>
<keyword evidence="4" id="KW-0547">Nucleotide-binding</keyword>